<proteinExistence type="predicted"/>
<dbReference type="OrthoDB" id="405906at2759"/>
<evidence type="ECO:0000313" key="4">
    <source>
        <dbReference type="EMBL" id="KXT09958.1"/>
    </source>
</evidence>
<dbReference type="Proteomes" id="UP000073492">
    <property type="component" value="Unassembled WGS sequence"/>
</dbReference>
<feature type="transmembrane region" description="Helical" evidence="2">
    <location>
        <begin position="243"/>
        <end position="268"/>
    </location>
</feature>
<keyword evidence="2" id="KW-1133">Transmembrane helix</keyword>
<feature type="region of interest" description="Disordered" evidence="1">
    <location>
        <begin position="342"/>
        <end position="364"/>
    </location>
</feature>
<reference evidence="4 5" key="1">
    <citation type="submission" date="2015-07" db="EMBL/GenBank/DDBJ databases">
        <title>Comparative genomics of the Sigatoka disease complex on banana suggests a link between parallel evolutionary changes in Pseudocercospora fijiensis and Pseudocercospora eumusae and increased virulence on the banana host.</title>
        <authorList>
            <person name="Chang T.-C."/>
            <person name="Salvucci A."/>
            <person name="Crous P.W."/>
            <person name="Stergiopoulos I."/>
        </authorList>
    </citation>
    <scope>NUCLEOTIDE SEQUENCE [LARGE SCALE GENOMIC DNA]</scope>
    <source>
        <strain evidence="4 5">CBS 116634</strain>
    </source>
</reference>
<feature type="region of interest" description="Disordered" evidence="1">
    <location>
        <begin position="382"/>
        <end position="401"/>
    </location>
</feature>
<dbReference type="AlphaFoldDB" id="A0A139I5J2"/>
<keyword evidence="2" id="KW-0472">Membrane</keyword>
<organism evidence="4 5">
    <name type="scientific">Pseudocercospora musae</name>
    <dbReference type="NCBI Taxonomy" id="113226"/>
    <lineage>
        <taxon>Eukaryota</taxon>
        <taxon>Fungi</taxon>
        <taxon>Dikarya</taxon>
        <taxon>Ascomycota</taxon>
        <taxon>Pezizomycotina</taxon>
        <taxon>Dothideomycetes</taxon>
        <taxon>Dothideomycetidae</taxon>
        <taxon>Mycosphaerellales</taxon>
        <taxon>Mycosphaerellaceae</taxon>
        <taxon>Pseudocercospora</taxon>
    </lineage>
</organism>
<feature type="domain" description="DUF7703" evidence="3">
    <location>
        <begin position="60"/>
        <end position="299"/>
    </location>
</feature>
<dbReference type="STRING" id="113226.A0A139I5J2"/>
<protein>
    <recommendedName>
        <fullName evidence="3">DUF7703 domain-containing protein</fullName>
    </recommendedName>
</protein>
<dbReference type="PANTHER" id="PTHR37013:SF3">
    <property type="entry name" value="INTEGRAL MEMBRANE PROTEIN (AFU_ORTHOLOGUE AFUA_1G05950)"/>
    <property type="match status" value="1"/>
</dbReference>
<keyword evidence="2" id="KW-0812">Transmembrane</keyword>
<feature type="transmembrane region" description="Helical" evidence="2">
    <location>
        <begin position="122"/>
        <end position="144"/>
    </location>
</feature>
<evidence type="ECO:0000313" key="5">
    <source>
        <dbReference type="Proteomes" id="UP000073492"/>
    </source>
</evidence>
<dbReference type="EMBL" id="LFZO01000295">
    <property type="protein sequence ID" value="KXT09958.1"/>
    <property type="molecule type" value="Genomic_DNA"/>
</dbReference>
<sequence>MNIPYPRPYFYKTIAKRRRRGVVLSVSVMPSNSSASASWTSAGAGITGGYDGNSDTLRYLIVFFCALAMYNACELVVMVCLTFTHFHGLYFASLLVSGVAIIPYSLGFLLKFMMITTGKAQWLAVVLLTLGWYPMVTGQAVVLWSRLHLLVTGTKGDRILFWTKCMIVTNAVCLHVPTTVLTFGANGSVNTRVFETGYNIMEKIQMIGFFLQDLILSSIYIVETVRILRTSLQPGTRKTMKQLIFINLVIILMDLGLLGLECASLYILETLLKGVIYSIKLKLEFAILSKLVKFVRSSSVPPAPQQDMRKASIGFVTTHGEPDRHMNIQDFVDLHRISTDITHPPQSRTCSDSMASRRRSARHPSANLELDLARFEHIEDVSSLGEVSSRSSRSPVPRGEV</sequence>
<evidence type="ECO:0000256" key="1">
    <source>
        <dbReference type="SAM" id="MobiDB-lite"/>
    </source>
</evidence>
<feature type="transmembrane region" description="Helical" evidence="2">
    <location>
        <begin position="88"/>
        <end position="110"/>
    </location>
</feature>
<keyword evidence="5" id="KW-1185">Reference proteome</keyword>
<name>A0A139I5J2_9PEZI</name>
<evidence type="ECO:0000256" key="2">
    <source>
        <dbReference type="SAM" id="Phobius"/>
    </source>
</evidence>
<feature type="transmembrane region" description="Helical" evidence="2">
    <location>
        <begin position="59"/>
        <end position="81"/>
    </location>
</feature>
<comment type="caution">
    <text evidence="4">The sequence shown here is derived from an EMBL/GenBank/DDBJ whole genome shotgun (WGS) entry which is preliminary data.</text>
</comment>
<dbReference type="Pfam" id="PF24802">
    <property type="entry name" value="DUF7703"/>
    <property type="match status" value="1"/>
</dbReference>
<dbReference type="PANTHER" id="PTHR37013">
    <property type="entry name" value="INTEGRAL MEMBRANE PROTEIN (AFU_ORTHOLOGUE AFUA_1G05950)-RELATED"/>
    <property type="match status" value="1"/>
</dbReference>
<evidence type="ECO:0000259" key="3">
    <source>
        <dbReference type="Pfam" id="PF24802"/>
    </source>
</evidence>
<dbReference type="InterPro" id="IPR056120">
    <property type="entry name" value="DUF7703"/>
</dbReference>
<accession>A0A139I5J2</accession>
<gene>
    <name evidence="4" type="ORF">AC579_10269</name>
</gene>
<feature type="transmembrane region" description="Helical" evidence="2">
    <location>
        <begin position="204"/>
        <end position="222"/>
    </location>
</feature>
<feature type="transmembrane region" description="Helical" evidence="2">
    <location>
        <begin position="165"/>
        <end position="184"/>
    </location>
</feature>